<evidence type="ECO:0000313" key="3">
    <source>
        <dbReference type="EMBL" id="NPT59213.1"/>
    </source>
</evidence>
<protein>
    <submittedName>
        <fullName evidence="2">Rhodanese-like domain-containing protein</fullName>
    </submittedName>
</protein>
<dbReference type="GO" id="GO:0004792">
    <property type="term" value="F:thiosulfate-cyanide sulfurtransferase activity"/>
    <property type="evidence" value="ECO:0007669"/>
    <property type="project" value="InterPro"/>
</dbReference>
<evidence type="ECO:0000313" key="2">
    <source>
        <dbReference type="EMBL" id="NPT55891.1"/>
    </source>
</evidence>
<dbReference type="PROSITE" id="PS50206">
    <property type="entry name" value="RHODANESE_3"/>
    <property type="match status" value="1"/>
</dbReference>
<dbReference type="RefSeq" id="WP_236002002.1">
    <property type="nucleotide sequence ID" value="NZ_WOEZ01000074.1"/>
</dbReference>
<dbReference type="InterPro" id="IPR036873">
    <property type="entry name" value="Rhodanese-like_dom_sf"/>
</dbReference>
<organism evidence="2 4">
    <name type="scientific">Paraburkholderia elongata</name>
    <dbReference type="NCBI Taxonomy" id="2675747"/>
    <lineage>
        <taxon>Bacteria</taxon>
        <taxon>Pseudomonadati</taxon>
        <taxon>Pseudomonadota</taxon>
        <taxon>Betaproteobacteria</taxon>
        <taxon>Burkholderiales</taxon>
        <taxon>Burkholderiaceae</taxon>
        <taxon>Paraburkholderia</taxon>
    </lineage>
</organism>
<dbReference type="PANTHER" id="PTHR43031">
    <property type="entry name" value="FAD-DEPENDENT OXIDOREDUCTASE"/>
    <property type="match status" value="1"/>
</dbReference>
<keyword evidence="4" id="KW-1185">Reference proteome</keyword>
<dbReference type="Proteomes" id="UP000655523">
    <property type="component" value="Unassembled WGS sequence"/>
</dbReference>
<name>A0A972NMZ8_9BURK</name>
<dbReference type="EMBL" id="WOEZ01000187">
    <property type="protein sequence ID" value="NPT59213.1"/>
    <property type="molecule type" value="Genomic_DNA"/>
</dbReference>
<dbReference type="SUPFAM" id="SSF52821">
    <property type="entry name" value="Rhodanese/Cell cycle control phosphatase"/>
    <property type="match status" value="1"/>
</dbReference>
<dbReference type="Gene3D" id="3.40.250.10">
    <property type="entry name" value="Rhodanese-like domain"/>
    <property type="match status" value="1"/>
</dbReference>
<dbReference type="SMART" id="SM00450">
    <property type="entry name" value="RHOD"/>
    <property type="match status" value="1"/>
</dbReference>
<dbReference type="InterPro" id="IPR001307">
    <property type="entry name" value="Thiosulphate_STrfase_CS"/>
</dbReference>
<reference evidence="2 4" key="1">
    <citation type="submission" date="2019-11" db="EMBL/GenBank/DDBJ databases">
        <title>Metabolism of dissolved organic matter in forest soils.</title>
        <authorList>
            <person name="Cyle K.T."/>
            <person name="Wilhelm R.C."/>
            <person name="Martinez C.E."/>
        </authorList>
    </citation>
    <scope>NUCLEOTIDE SEQUENCE [LARGE SCALE GENOMIC DNA]</scope>
    <source>
        <strain evidence="2 4">5N</strain>
    </source>
</reference>
<evidence type="ECO:0000313" key="4">
    <source>
        <dbReference type="Proteomes" id="UP000655523"/>
    </source>
</evidence>
<dbReference type="Pfam" id="PF00581">
    <property type="entry name" value="Rhodanese"/>
    <property type="match status" value="1"/>
</dbReference>
<sequence>MPTHNAINAMNAVTAIPAADSAAALAHFQASLHFETDCADVSSALASGSPGFVLLDVRSPALFEQGHVPGALNLPHGKIVASKLAAYPQDTLFVTYCAGPHCNGAARGALRLAQLGRPVKLMIGGVAGWLDEGFTLTQATASREMLNANT</sequence>
<comment type="caution">
    <text evidence="2">The sequence shown here is derived from an EMBL/GenBank/DDBJ whole genome shotgun (WGS) entry which is preliminary data.</text>
</comment>
<dbReference type="InterPro" id="IPR001763">
    <property type="entry name" value="Rhodanese-like_dom"/>
</dbReference>
<dbReference type="PROSITE" id="PS00380">
    <property type="entry name" value="RHODANESE_1"/>
    <property type="match status" value="1"/>
</dbReference>
<gene>
    <name evidence="2" type="ORF">GNZ13_15125</name>
    <name evidence="3" type="ORF">GNZ13_32835</name>
</gene>
<evidence type="ECO:0000259" key="1">
    <source>
        <dbReference type="PROSITE" id="PS50206"/>
    </source>
</evidence>
<dbReference type="PANTHER" id="PTHR43031:SF1">
    <property type="entry name" value="PYRIDINE NUCLEOTIDE-DISULPHIDE OXIDOREDUCTASE"/>
    <property type="match status" value="1"/>
</dbReference>
<proteinExistence type="predicted"/>
<accession>A0A972NMZ8</accession>
<dbReference type="InterPro" id="IPR050229">
    <property type="entry name" value="GlpE_sulfurtransferase"/>
</dbReference>
<feature type="domain" description="Rhodanese" evidence="1">
    <location>
        <begin position="48"/>
        <end position="138"/>
    </location>
</feature>
<dbReference type="AlphaFoldDB" id="A0A972NMZ8"/>
<dbReference type="EMBL" id="WOEZ01000074">
    <property type="protein sequence ID" value="NPT55891.1"/>
    <property type="molecule type" value="Genomic_DNA"/>
</dbReference>
<dbReference type="CDD" id="cd01521">
    <property type="entry name" value="RHOD_PspE2"/>
    <property type="match status" value="1"/>
</dbReference>